<evidence type="ECO:0000313" key="6">
    <source>
        <dbReference type="Proteomes" id="UP000232587"/>
    </source>
</evidence>
<dbReference type="InterPro" id="IPR004045">
    <property type="entry name" value="Glutathione_S-Trfase_N"/>
</dbReference>
<dbReference type="AlphaFoldDB" id="A0A2N0I3N8"/>
<accession>A0A2N0I3N8</accession>
<proteinExistence type="predicted"/>
<dbReference type="RefSeq" id="WP_100866195.1">
    <property type="nucleotide sequence ID" value="NZ_PHUF01000002.1"/>
</dbReference>
<dbReference type="Pfam" id="PF13410">
    <property type="entry name" value="GST_C_2"/>
    <property type="match status" value="1"/>
</dbReference>
<organism evidence="5 6">
    <name type="scientific">Novosphingobium kunmingense</name>
    <dbReference type="NCBI Taxonomy" id="1211806"/>
    <lineage>
        <taxon>Bacteria</taxon>
        <taxon>Pseudomonadati</taxon>
        <taxon>Pseudomonadota</taxon>
        <taxon>Alphaproteobacteria</taxon>
        <taxon>Sphingomonadales</taxon>
        <taxon>Sphingomonadaceae</taxon>
        <taxon>Novosphingobium</taxon>
    </lineage>
</organism>
<dbReference type="CDD" id="cd00570">
    <property type="entry name" value="GST_N_family"/>
    <property type="match status" value="1"/>
</dbReference>
<dbReference type="PROSITE" id="PS50405">
    <property type="entry name" value="GST_CTER"/>
    <property type="match status" value="1"/>
</dbReference>
<keyword evidence="5" id="KW-0808">Transferase</keyword>
<dbReference type="Pfam" id="PF13417">
    <property type="entry name" value="GST_N_3"/>
    <property type="match status" value="1"/>
</dbReference>
<name>A0A2N0I3N8_9SPHN</name>
<dbReference type="SUPFAM" id="SSF47616">
    <property type="entry name" value="GST C-terminal domain-like"/>
    <property type="match status" value="1"/>
</dbReference>
<dbReference type="Gene3D" id="3.40.30.10">
    <property type="entry name" value="Glutaredoxin"/>
    <property type="match status" value="1"/>
</dbReference>
<comment type="subcellular location">
    <subcellularLocation>
        <location evidence="1">Cytoplasm</location>
    </subcellularLocation>
</comment>
<evidence type="ECO:0000256" key="1">
    <source>
        <dbReference type="ARBA" id="ARBA00004496"/>
    </source>
</evidence>
<keyword evidence="2" id="KW-0963">Cytoplasm</keyword>
<dbReference type="InterPro" id="IPR051369">
    <property type="entry name" value="GST_Theta"/>
</dbReference>
<feature type="domain" description="GST C-terminal" evidence="4">
    <location>
        <begin position="83"/>
        <end position="216"/>
    </location>
</feature>
<dbReference type="InterPro" id="IPR040079">
    <property type="entry name" value="Glutathione_S-Trfase"/>
</dbReference>
<dbReference type="EMBL" id="PHUF01000002">
    <property type="protein sequence ID" value="PKB25799.1"/>
    <property type="molecule type" value="Genomic_DNA"/>
</dbReference>
<dbReference type="SFLD" id="SFLDG00358">
    <property type="entry name" value="Main_(cytGST)"/>
    <property type="match status" value="1"/>
</dbReference>
<gene>
    <name evidence="5" type="ORF">B0I00_1006</name>
</gene>
<dbReference type="OrthoDB" id="9782992at2"/>
<feature type="domain" description="GST N-terminal" evidence="3">
    <location>
        <begin position="1"/>
        <end position="78"/>
    </location>
</feature>
<dbReference type="InterPro" id="IPR036249">
    <property type="entry name" value="Thioredoxin-like_sf"/>
</dbReference>
<dbReference type="Gene3D" id="1.20.1050.10">
    <property type="match status" value="1"/>
</dbReference>
<evidence type="ECO:0000313" key="5">
    <source>
        <dbReference type="EMBL" id="PKB25799.1"/>
    </source>
</evidence>
<dbReference type="PANTHER" id="PTHR43917:SF8">
    <property type="entry name" value="GH16740P-RELATED"/>
    <property type="match status" value="1"/>
</dbReference>
<evidence type="ECO:0000259" key="3">
    <source>
        <dbReference type="PROSITE" id="PS50404"/>
    </source>
</evidence>
<keyword evidence="6" id="KW-1185">Reference proteome</keyword>
<dbReference type="InterPro" id="IPR010987">
    <property type="entry name" value="Glutathione-S-Trfase_C-like"/>
</dbReference>
<dbReference type="PANTHER" id="PTHR43917">
    <property type="match status" value="1"/>
</dbReference>
<comment type="caution">
    <text evidence="5">The sequence shown here is derived from an EMBL/GenBank/DDBJ whole genome shotgun (WGS) entry which is preliminary data.</text>
</comment>
<sequence>MIRIFGFPLSPFVRKVHIIAAEKGIPIEMVLGRPGDPAPEFLAASPFRKIPAMQDGDFNLCDSTAIVTYLEAIEPSPSITPGNARQKARAIWFEEFADTILVAAGGKVLFNRFVGPTFLGIEGNEETAQQGVAELGPILDYLESQCGDGWLAGDNFSVGDVAVAVALRSLGYIGLEPDPATHPRTAAWYDRVKDRESWKAVAEREAKVMERVLTPAR</sequence>
<dbReference type="CDD" id="cd00299">
    <property type="entry name" value="GST_C_family"/>
    <property type="match status" value="1"/>
</dbReference>
<evidence type="ECO:0000256" key="2">
    <source>
        <dbReference type="ARBA" id="ARBA00022490"/>
    </source>
</evidence>
<evidence type="ECO:0000259" key="4">
    <source>
        <dbReference type="PROSITE" id="PS50405"/>
    </source>
</evidence>
<dbReference type="PROSITE" id="PS50404">
    <property type="entry name" value="GST_NTER"/>
    <property type="match status" value="1"/>
</dbReference>
<dbReference type="SUPFAM" id="SSF52833">
    <property type="entry name" value="Thioredoxin-like"/>
    <property type="match status" value="1"/>
</dbReference>
<dbReference type="Proteomes" id="UP000232587">
    <property type="component" value="Unassembled WGS sequence"/>
</dbReference>
<dbReference type="GO" id="GO:0016740">
    <property type="term" value="F:transferase activity"/>
    <property type="evidence" value="ECO:0007669"/>
    <property type="project" value="UniProtKB-KW"/>
</dbReference>
<dbReference type="SFLD" id="SFLDS00019">
    <property type="entry name" value="Glutathione_Transferase_(cytos"/>
    <property type="match status" value="1"/>
</dbReference>
<dbReference type="GO" id="GO:0005737">
    <property type="term" value="C:cytoplasm"/>
    <property type="evidence" value="ECO:0007669"/>
    <property type="project" value="UniProtKB-SubCell"/>
</dbReference>
<dbReference type="InterPro" id="IPR036282">
    <property type="entry name" value="Glutathione-S-Trfase_C_sf"/>
</dbReference>
<protein>
    <submittedName>
        <fullName evidence="5">Glutathione S-transferase</fullName>
    </submittedName>
</protein>
<reference evidence="5 6" key="1">
    <citation type="submission" date="2017-11" db="EMBL/GenBank/DDBJ databases">
        <title>Genomic Encyclopedia of Type Strains, Phase III (KMG-III): the genomes of soil and plant-associated and newly described type strains.</title>
        <authorList>
            <person name="Whitman W."/>
        </authorList>
    </citation>
    <scope>NUCLEOTIDE SEQUENCE [LARGE SCALE GENOMIC DNA]</scope>
    <source>
        <strain evidence="5 6">CGMCC 1.12274</strain>
    </source>
</reference>